<accession>A0A401UMP6</accession>
<dbReference type="PANTHER" id="PTHR47053">
    <property type="entry name" value="MUREIN DD-ENDOPEPTIDASE MEPH-RELATED"/>
    <property type="match status" value="1"/>
</dbReference>
<feature type="coiled-coil region" evidence="6">
    <location>
        <begin position="154"/>
        <end position="223"/>
    </location>
</feature>
<dbReference type="InterPro" id="IPR057309">
    <property type="entry name" value="PcsB_CC"/>
</dbReference>
<evidence type="ECO:0000256" key="7">
    <source>
        <dbReference type="SAM" id="MobiDB-lite"/>
    </source>
</evidence>
<evidence type="ECO:0000256" key="3">
    <source>
        <dbReference type="ARBA" id="ARBA00022729"/>
    </source>
</evidence>
<keyword evidence="11" id="KW-1185">Reference proteome</keyword>
<evidence type="ECO:0000256" key="6">
    <source>
        <dbReference type="SAM" id="Coils"/>
    </source>
</evidence>
<dbReference type="Proteomes" id="UP000287872">
    <property type="component" value="Unassembled WGS sequence"/>
</dbReference>
<keyword evidence="4" id="KW-0378">Hydrolase</keyword>
<evidence type="ECO:0000259" key="9">
    <source>
        <dbReference type="PROSITE" id="PS51935"/>
    </source>
</evidence>
<evidence type="ECO:0000256" key="1">
    <source>
        <dbReference type="ARBA" id="ARBA00007074"/>
    </source>
</evidence>
<dbReference type="Pfam" id="PF24568">
    <property type="entry name" value="CC_PcsB"/>
    <property type="match status" value="1"/>
</dbReference>
<evidence type="ECO:0000256" key="8">
    <source>
        <dbReference type="SAM" id="SignalP"/>
    </source>
</evidence>
<feature type="signal peptide" evidence="8">
    <location>
        <begin position="1"/>
        <end position="24"/>
    </location>
</feature>
<keyword evidence="6" id="KW-0175">Coiled coil</keyword>
<name>A0A401UMP6_9CLOT</name>
<dbReference type="PROSITE" id="PS51935">
    <property type="entry name" value="NLPC_P60"/>
    <property type="match status" value="1"/>
</dbReference>
<feature type="chain" id="PRO_5019351124" description="NlpC/P60 domain-containing protein" evidence="8">
    <location>
        <begin position="25"/>
        <end position="407"/>
    </location>
</feature>
<protein>
    <recommendedName>
        <fullName evidence="9">NlpC/P60 domain-containing protein</fullName>
    </recommendedName>
</protein>
<feature type="coiled-coil region" evidence="6">
    <location>
        <begin position="31"/>
        <end position="100"/>
    </location>
</feature>
<dbReference type="InterPro" id="IPR000064">
    <property type="entry name" value="NLP_P60_dom"/>
</dbReference>
<reference evidence="10 11" key="1">
    <citation type="submission" date="2018-11" db="EMBL/GenBank/DDBJ databases">
        <title>Genome sequencing and assembly of Clostridium tagluense strain A121.</title>
        <authorList>
            <person name="Murakami T."/>
            <person name="Segawa T."/>
            <person name="Shcherbakova V.A."/>
            <person name="Mori H."/>
            <person name="Yoshimura Y."/>
        </authorList>
    </citation>
    <scope>NUCLEOTIDE SEQUENCE [LARGE SCALE GENOMIC DNA]</scope>
    <source>
        <strain evidence="10 11">A121</strain>
    </source>
</reference>
<proteinExistence type="inferred from homology"/>
<dbReference type="PANTHER" id="PTHR47053:SF1">
    <property type="entry name" value="MUREIN DD-ENDOPEPTIDASE MEPH-RELATED"/>
    <property type="match status" value="1"/>
</dbReference>
<evidence type="ECO:0000256" key="4">
    <source>
        <dbReference type="ARBA" id="ARBA00022801"/>
    </source>
</evidence>
<organism evidence="10 11">
    <name type="scientific">Clostridium tagluense</name>
    <dbReference type="NCBI Taxonomy" id="360422"/>
    <lineage>
        <taxon>Bacteria</taxon>
        <taxon>Bacillati</taxon>
        <taxon>Bacillota</taxon>
        <taxon>Clostridia</taxon>
        <taxon>Eubacteriales</taxon>
        <taxon>Clostridiaceae</taxon>
        <taxon>Clostridium</taxon>
    </lineage>
</organism>
<dbReference type="Pfam" id="PF00877">
    <property type="entry name" value="NLPC_P60"/>
    <property type="match status" value="1"/>
</dbReference>
<gene>
    <name evidence="10" type="ORF">Ctaglu_24290</name>
</gene>
<dbReference type="InterPro" id="IPR051202">
    <property type="entry name" value="Peptidase_C40"/>
</dbReference>
<keyword evidence="3 8" id="KW-0732">Signal</keyword>
<dbReference type="InterPro" id="IPR038765">
    <property type="entry name" value="Papain-like_cys_pep_sf"/>
</dbReference>
<evidence type="ECO:0000256" key="5">
    <source>
        <dbReference type="ARBA" id="ARBA00022807"/>
    </source>
</evidence>
<feature type="compositionally biased region" description="Basic and acidic residues" evidence="7">
    <location>
        <begin position="263"/>
        <end position="283"/>
    </location>
</feature>
<feature type="domain" description="NlpC/P60" evidence="9">
    <location>
        <begin position="291"/>
        <end position="407"/>
    </location>
</feature>
<feature type="region of interest" description="Disordered" evidence="7">
    <location>
        <begin position="258"/>
        <end position="295"/>
    </location>
</feature>
<dbReference type="SUPFAM" id="SSF54001">
    <property type="entry name" value="Cysteine proteinases"/>
    <property type="match status" value="1"/>
</dbReference>
<sequence>MRRKILSLIIATGLTMSVSMPTLAAPLTEQLNNQKKQLLEQQGSYTKLQQDFEKLQISIEKIDFDIESIYTGIDKAKNEINVTENKIEQTTKDIVVAESNIKGEEDLFNERMRVMFMNGADTYLEILLDSKGLEDLISRVENVKKIVAYDNQIISELNVKKQDIEQRKESLNDNKRKILTLKADNESKLDKLSTKKQEQGKLIVEAEKQQKLHKNEITETQARLGSTMNQIKDANQASKYEVAIATKKASEITPSRGIVSEIVKNETKDEPKNEPKDEPKEEVSQPQKPSSGNSSEVIAYAQNFLGTRYEWGATGPNTFDCSGFVQYVYAHFGVSTGRSTYDQITAGEFVSRGNLQAGDLVFFGSGSPHHVGIYLGDNSYIHAPSTGDVVKISALTRSDYLSARRVR</sequence>
<dbReference type="EMBL" id="BHYK01000012">
    <property type="protein sequence ID" value="GCD10806.1"/>
    <property type="molecule type" value="Genomic_DNA"/>
</dbReference>
<evidence type="ECO:0000313" key="11">
    <source>
        <dbReference type="Proteomes" id="UP000287872"/>
    </source>
</evidence>
<keyword evidence="5" id="KW-0788">Thiol protease</keyword>
<comment type="caution">
    <text evidence="10">The sequence shown here is derived from an EMBL/GenBank/DDBJ whole genome shotgun (WGS) entry which is preliminary data.</text>
</comment>
<evidence type="ECO:0000256" key="2">
    <source>
        <dbReference type="ARBA" id="ARBA00022670"/>
    </source>
</evidence>
<evidence type="ECO:0000313" key="10">
    <source>
        <dbReference type="EMBL" id="GCD10806.1"/>
    </source>
</evidence>
<keyword evidence="2" id="KW-0645">Protease</keyword>
<dbReference type="GO" id="GO:0008234">
    <property type="term" value="F:cysteine-type peptidase activity"/>
    <property type="evidence" value="ECO:0007669"/>
    <property type="project" value="UniProtKB-KW"/>
</dbReference>
<dbReference type="GO" id="GO:0006508">
    <property type="term" value="P:proteolysis"/>
    <property type="evidence" value="ECO:0007669"/>
    <property type="project" value="UniProtKB-KW"/>
</dbReference>
<dbReference type="Gene3D" id="3.90.1720.10">
    <property type="entry name" value="endopeptidase domain like (from Nostoc punctiforme)"/>
    <property type="match status" value="1"/>
</dbReference>
<feature type="compositionally biased region" description="Polar residues" evidence="7">
    <location>
        <begin position="284"/>
        <end position="295"/>
    </location>
</feature>
<comment type="similarity">
    <text evidence="1">Belongs to the peptidase C40 family.</text>
</comment>
<dbReference type="Gene3D" id="6.10.250.3150">
    <property type="match status" value="1"/>
</dbReference>
<dbReference type="AlphaFoldDB" id="A0A401UMP6"/>